<comment type="caution">
    <text evidence="2">The sequence shown here is derived from an EMBL/GenBank/DDBJ whole genome shotgun (WGS) entry which is preliminary data.</text>
</comment>
<evidence type="ECO:0000313" key="3">
    <source>
        <dbReference type="Proteomes" id="UP001595868"/>
    </source>
</evidence>
<organism evidence="2 3">
    <name type="scientific">Micromonospora zhanjiangensis</name>
    <dbReference type="NCBI Taxonomy" id="1522057"/>
    <lineage>
        <taxon>Bacteria</taxon>
        <taxon>Bacillati</taxon>
        <taxon>Actinomycetota</taxon>
        <taxon>Actinomycetes</taxon>
        <taxon>Micromonosporales</taxon>
        <taxon>Micromonosporaceae</taxon>
        <taxon>Micromonospora</taxon>
    </lineage>
</organism>
<feature type="region of interest" description="Disordered" evidence="1">
    <location>
        <begin position="1"/>
        <end position="20"/>
    </location>
</feature>
<dbReference type="EMBL" id="JBHSBN010000001">
    <property type="protein sequence ID" value="MFC4104652.1"/>
    <property type="molecule type" value="Genomic_DNA"/>
</dbReference>
<proteinExistence type="predicted"/>
<sequence length="171" mass="18039">MRRSVPAEPSPSARRSGALTAATWSPPQWRLLVRLPGRVIVATTSVAPGDPGRTVIEGLAGLDGIAAGRANDCDLVRSVVAAIYAESDDGWVPAGDDDPTTRRTEVLVACRSATRILAGRVDPADSAAYRQWVQTVAARVCRAAGDGPDPDGTGAEQRRFLRELGRALRLG</sequence>
<dbReference type="Proteomes" id="UP001595868">
    <property type="component" value="Unassembled WGS sequence"/>
</dbReference>
<evidence type="ECO:0000313" key="2">
    <source>
        <dbReference type="EMBL" id="MFC4104652.1"/>
    </source>
</evidence>
<accession>A0ABV8KF27</accession>
<name>A0ABV8KF27_9ACTN</name>
<keyword evidence="3" id="KW-1185">Reference proteome</keyword>
<dbReference type="RefSeq" id="WP_377541580.1">
    <property type="nucleotide sequence ID" value="NZ_JBHSBN010000001.1"/>
</dbReference>
<evidence type="ECO:0000256" key="1">
    <source>
        <dbReference type="SAM" id="MobiDB-lite"/>
    </source>
</evidence>
<reference evidence="3" key="1">
    <citation type="journal article" date="2019" name="Int. J. Syst. Evol. Microbiol.">
        <title>The Global Catalogue of Microorganisms (GCM) 10K type strain sequencing project: providing services to taxonomists for standard genome sequencing and annotation.</title>
        <authorList>
            <consortium name="The Broad Institute Genomics Platform"/>
            <consortium name="The Broad Institute Genome Sequencing Center for Infectious Disease"/>
            <person name="Wu L."/>
            <person name="Ma J."/>
        </authorList>
    </citation>
    <scope>NUCLEOTIDE SEQUENCE [LARGE SCALE GENOMIC DNA]</scope>
    <source>
        <strain evidence="3">2902at01</strain>
    </source>
</reference>
<protein>
    <submittedName>
        <fullName evidence="2">Uncharacterized protein</fullName>
    </submittedName>
</protein>
<gene>
    <name evidence="2" type="ORF">ACFOX0_01685</name>
</gene>